<name>A0A0P1EMM5_9RHOB</name>
<protein>
    <submittedName>
        <fullName evidence="2">Periplasmic glucans biosynthesis protein</fullName>
    </submittedName>
</protein>
<keyword evidence="3" id="KW-1185">Reference proteome</keyword>
<dbReference type="Proteomes" id="UP000050786">
    <property type="component" value="Unassembled WGS sequence"/>
</dbReference>
<evidence type="ECO:0000256" key="1">
    <source>
        <dbReference type="SAM" id="MobiDB-lite"/>
    </source>
</evidence>
<evidence type="ECO:0000313" key="2">
    <source>
        <dbReference type="EMBL" id="CUH42330.1"/>
    </source>
</evidence>
<feature type="compositionally biased region" description="Basic and acidic residues" evidence="1">
    <location>
        <begin position="62"/>
        <end position="74"/>
    </location>
</feature>
<dbReference type="RefSeq" id="WP_058272413.1">
    <property type="nucleotide sequence ID" value="NZ_CYPS01000020.1"/>
</dbReference>
<accession>A0A0P1EMM5</accession>
<dbReference type="AlphaFoldDB" id="A0A0P1EMM5"/>
<proteinExistence type="predicted"/>
<dbReference type="EMBL" id="CYPS01000020">
    <property type="protein sequence ID" value="CUH42330.1"/>
    <property type="molecule type" value="Genomic_DNA"/>
</dbReference>
<organism evidence="2 3">
    <name type="scientific">Ruegeria atlantica</name>
    <dbReference type="NCBI Taxonomy" id="81569"/>
    <lineage>
        <taxon>Bacteria</taxon>
        <taxon>Pseudomonadati</taxon>
        <taxon>Pseudomonadota</taxon>
        <taxon>Alphaproteobacteria</taxon>
        <taxon>Rhodobacterales</taxon>
        <taxon>Roseobacteraceae</taxon>
        <taxon>Ruegeria</taxon>
    </lineage>
</organism>
<sequence>MKKSDDNLMDPTKRFRNAPRCTATAKSTGKPCGAPAVKGWNVCRMHGAKGGHAAGPSHPSWKHGERSRESEEARKAISELIRADKKLQKMIR</sequence>
<feature type="region of interest" description="Disordered" evidence="1">
    <location>
        <begin position="1"/>
        <end position="31"/>
    </location>
</feature>
<reference evidence="3" key="1">
    <citation type="submission" date="2015-09" db="EMBL/GenBank/DDBJ databases">
        <authorList>
            <person name="Rodrigo-Torres L."/>
            <person name="Arahal D.R."/>
        </authorList>
    </citation>
    <scope>NUCLEOTIDE SEQUENCE [LARGE SCALE GENOMIC DNA]</scope>
    <source>
        <strain evidence="3">CECT 4293</strain>
    </source>
</reference>
<feature type="region of interest" description="Disordered" evidence="1">
    <location>
        <begin position="48"/>
        <end position="74"/>
    </location>
</feature>
<evidence type="ECO:0000313" key="3">
    <source>
        <dbReference type="Proteomes" id="UP000050786"/>
    </source>
</evidence>
<gene>
    <name evidence="2" type="ORF">RUM4293_01218</name>
</gene>